<evidence type="ECO:0000256" key="3">
    <source>
        <dbReference type="ARBA" id="ARBA00016507"/>
    </source>
</evidence>
<keyword evidence="4" id="KW-0813">Transport</keyword>
<organism evidence="9 10">
    <name type="scientific">Candidatus Auribacter fodinae</name>
    <dbReference type="NCBI Taxonomy" id="2093366"/>
    <lineage>
        <taxon>Bacteria</taxon>
        <taxon>Pseudomonadati</taxon>
        <taxon>Candidatus Auribacterota</taxon>
        <taxon>Candidatus Auribacteria</taxon>
        <taxon>Candidatus Auribacterales</taxon>
        <taxon>Candidatus Auribacteraceae</taxon>
        <taxon>Candidatus Auribacter</taxon>
    </lineage>
</organism>
<protein>
    <recommendedName>
        <fullName evidence="3">Flagellar assembly protein FliH</fullName>
    </recommendedName>
</protein>
<accession>A0A3A4R898</accession>
<feature type="domain" description="Flagellar assembly protein FliH/Type III secretion system HrpE" evidence="8">
    <location>
        <begin position="74"/>
        <end position="191"/>
    </location>
</feature>
<comment type="function">
    <text evidence="1">Needed for flagellar regrowth and assembly.</text>
</comment>
<evidence type="ECO:0000259" key="8">
    <source>
        <dbReference type="Pfam" id="PF02108"/>
    </source>
</evidence>
<gene>
    <name evidence="9" type="ORF">C4541_02505</name>
</gene>
<dbReference type="PANTHER" id="PTHR34982:SF1">
    <property type="entry name" value="FLAGELLAR ASSEMBLY PROTEIN FLIH"/>
    <property type="match status" value="1"/>
</dbReference>
<dbReference type="Proteomes" id="UP000266426">
    <property type="component" value="Unassembled WGS sequence"/>
</dbReference>
<keyword evidence="6" id="KW-0653">Protein transport</keyword>
<evidence type="ECO:0000256" key="1">
    <source>
        <dbReference type="ARBA" id="ARBA00003041"/>
    </source>
</evidence>
<evidence type="ECO:0000313" key="9">
    <source>
        <dbReference type="EMBL" id="RJP61226.1"/>
    </source>
</evidence>
<proteinExistence type="inferred from homology"/>
<dbReference type="GO" id="GO:0015031">
    <property type="term" value="P:protein transport"/>
    <property type="evidence" value="ECO:0007669"/>
    <property type="project" value="UniProtKB-KW"/>
</dbReference>
<evidence type="ECO:0000256" key="4">
    <source>
        <dbReference type="ARBA" id="ARBA00022448"/>
    </source>
</evidence>
<dbReference type="Gene3D" id="3.30.2320.30">
    <property type="entry name" value="ATP synthase, E subunit, C-terminal"/>
    <property type="match status" value="1"/>
</dbReference>
<keyword evidence="5" id="KW-1005">Bacterial flagellum biogenesis</keyword>
<dbReference type="GO" id="GO:0044781">
    <property type="term" value="P:bacterial-type flagellum organization"/>
    <property type="evidence" value="ECO:0007669"/>
    <property type="project" value="UniProtKB-KW"/>
</dbReference>
<name>A0A3A4R898_9BACT</name>
<dbReference type="PANTHER" id="PTHR34982">
    <property type="entry name" value="YOP PROTEINS TRANSLOCATION PROTEIN L"/>
    <property type="match status" value="1"/>
</dbReference>
<evidence type="ECO:0000256" key="6">
    <source>
        <dbReference type="ARBA" id="ARBA00022927"/>
    </source>
</evidence>
<comment type="caution">
    <text evidence="9">The sequence shown here is derived from an EMBL/GenBank/DDBJ whole genome shotgun (WGS) entry which is preliminary data.</text>
</comment>
<dbReference type="EMBL" id="QZJZ01000015">
    <property type="protein sequence ID" value="RJP61226.1"/>
    <property type="molecule type" value="Genomic_DNA"/>
</dbReference>
<evidence type="ECO:0000256" key="2">
    <source>
        <dbReference type="ARBA" id="ARBA00006602"/>
    </source>
</evidence>
<evidence type="ECO:0000256" key="7">
    <source>
        <dbReference type="ARBA" id="ARBA00023225"/>
    </source>
</evidence>
<dbReference type="InterPro" id="IPR038495">
    <property type="entry name" value="ATPase_E_C"/>
</dbReference>
<dbReference type="InterPro" id="IPR018035">
    <property type="entry name" value="Flagellar_FliH/T3SS_HrpE"/>
</dbReference>
<reference evidence="9 10" key="1">
    <citation type="journal article" date="2017" name="ISME J.">
        <title>Energy and carbon metabolisms in a deep terrestrial subsurface fluid microbial community.</title>
        <authorList>
            <person name="Momper L."/>
            <person name="Jungbluth S.P."/>
            <person name="Lee M.D."/>
            <person name="Amend J.P."/>
        </authorList>
    </citation>
    <scope>NUCLEOTIDE SEQUENCE [LARGE SCALE GENOMIC DNA]</scope>
    <source>
        <strain evidence="9">SURF_26</strain>
    </source>
</reference>
<comment type="similarity">
    <text evidence="2">Belongs to the FliH family.</text>
</comment>
<keyword evidence="7" id="KW-1006">Bacterial flagellum protein export</keyword>
<dbReference type="Pfam" id="PF02108">
    <property type="entry name" value="FliH"/>
    <property type="match status" value="1"/>
</dbReference>
<dbReference type="AlphaFoldDB" id="A0A3A4R898"/>
<dbReference type="GO" id="GO:0005829">
    <property type="term" value="C:cytosol"/>
    <property type="evidence" value="ECO:0007669"/>
    <property type="project" value="TreeGrafter"/>
</dbReference>
<evidence type="ECO:0000256" key="5">
    <source>
        <dbReference type="ARBA" id="ARBA00022795"/>
    </source>
</evidence>
<sequence>MSKVIKLAKPVNHIANVSDKVISYMSDPELKKVINEQIDRARHQAYQEGYARGSHEARDKEQKRFAGATSLISTVTDQMNSYIDSLHKEIEREIVLLISSLCESVIRRELSCPKELSAVIVDSVKKLGEQKRGIILHLHPNAAHYFEKIIAELQKQSVDLTQLHVEIDQSVGDGGCLIQTDTSVIDARVDNILRETRQKIEELIRWELPPAPQQ</sequence>
<evidence type="ECO:0000313" key="10">
    <source>
        <dbReference type="Proteomes" id="UP000266426"/>
    </source>
</evidence>
<dbReference type="InterPro" id="IPR051472">
    <property type="entry name" value="T3SS_Stator/FliH"/>
</dbReference>